<dbReference type="Pfam" id="PF00155">
    <property type="entry name" value="Aminotran_1_2"/>
    <property type="match status" value="1"/>
</dbReference>
<dbReference type="InterPro" id="IPR015422">
    <property type="entry name" value="PyrdxlP-dep_Trfase_small"/>
</dbReference>
<dbReference type="GO" id="GO:0006520">
    <property type="term" value="P:amino acid metabolic process"/>
    <property type="evidence" value="ECO:0007669"/>
    <property type="project" value="InterPro"/>
</dbReference>
<dbReference type="PROSITE" id="PS00105">
    <property type="entry name" value="AA_TRANSFER_CLASS_1"/>
    <property type="match status" value="1"/>
</dbReference>
<evidence type="ECO:0000256" key="3">
    <source>
        <dbReference type="ARBA" id="ARBA00022576"/>
    </source>
</evidence>
<evidence type="ECO:0000259" key="7">
    <source>
        <dbReference type="Pfam" id="PF00155"/>
    </source>
</evidence>
<dbReference type="Gene3D" id="3.90.1150.10">
    <property type="entry name" value="Aspartate Aminotransferase, domain 1"/>
    <property type="match status" value="1"/>
</dbReference>
<evidence type="ECO:0000256" key="5">
    <source>
        <dbReference type="ARBA" id="ARBA00022898"/>
    </source>
</evidence>
<dbReference type="OrthoDB" id="9802328at2"/>
<dbReference type="InterPro" id="IPR004839">
    <property type="entry name" value="Aminotransferase_I/II_large"/>
</dbReference>
<gene>
    <name evidence="8" type="ORF">C6P11_07440</name>
</gene>
<dbReference type="AlphaFoldDB" id="A0A4Z0RVC4"/>
<dbReference type="RefSeq" id="WP_135519956.1">
    <property type="nucleotide sequence ID" value="NZ_PVSN01000051.1"/>
</dbReference>
<dbReference type="Proteomes" id="UP000297646">
    <property type="component" value="Unassembled WGS sequence"/>
</dbReference>
<keyword evidence="3 6" id="KW-0032">Aminotransferase</keyword>
<dbReference type="PANTHER" id="PTHR46383:SF4">
    <property type="entry name" value="AMINOTRANSFERASE"/>
    <property type="match status" value="1"/>
</dbReference>
<evidence type="ECO:0000313" key="9">
    <source>
        <dbReference type="Proteomes" id="UP000297646"/>
    </source>
</evidence>
<sequence>MIKKDFIQPLNPIVTNLAPDGLLDFQKAVRDIPDLVRLTFGEPGFNVDDAIKDRIIESVREDNSHYAESQGERELRNAAVEYFNKKYDLNYDGEDNMIVTIGVSEAINVVFLTLLNDNEGVIVPEPAYPPYFASLDLAHGTKISINTRPTKFKLTPEQVDEAMANAKVPVKAILFNYPSNPTGVTYSEDELIALAEVFKKHRLWVISDEIYSQLTYDQQHVSLAKLIPDQTILITGLSKSHAMTGCRIGFILGEKSFIDYAQKVHGALTFSLPKVLQDGALVAVTTAAEVADEMRDIYKRRRDWLRPQLEELGFEMVNPEGAFYIFAKIPEDMGKSGFDFAVDLAEKAKVAIIPGDAFSEYTPEFVRISYAASDEDLAEAMKRMKAYFAERRGQN</sequence>
<evidence type="ECO:0000256" key="6">
    <source>
        <dbReference type="RuleBase" id="RU000481"/>
    </source>
</evidence>
<keyword evidence="4 6" id="KW-0808">Transferase</keyword>
<dbReference type="InterPro" id="IPR015424">
    <property type="entry name" value="PyrdxlP-dep_Trfase"/>
</dbReference>
<proteinExistence type="inferred from homology"/>
<evidence type="ECO:0000313" key="8">
    <source>
        <dbReference type="EMBL" id="TGE71832.1"/>
    </source>
</evidence>
<dbReference type="InterPro" id="IPR050596">
    <property type="entry name" value="AspAT/PAT-like"/>
</dbReference>
<dbReference type="Gene3D" id="3.40.640.10">
    <property type="entry name" value="Type I PLP-dependent aspartate aminotransferase-like (Major domain)"/>
    <property type="match status" value="1"/>
</dbReference>
<organism evidence="8 9">
    <name type="scientific">Weissella confusa</name>
    <name type="common">Lactobacillus confusus</name>
    <dbReference type="NCBI Taxonomy" id="1583"/>
    <lineage>
        <taxon>Bacteria</taxon>
        <taxon>Bacillati</taxon>
        <taxon>Bacillota</taxon>
        <taxon>Bacilli</taxon>
        <taxon>Lactobacillales</taxon>
        <taxon>Lactobacillaceae</taxon>
        <taxon>Weissella</taxon>
    </lineage>
</organism>
<evidence type="ECO:0000256" key="4">
    <source>
        <dbReference type="ARBA" id="ARBA00022679"/>
    </source>
</evidence>
<dbReference type="GO" id="GO:0008483">
    <property type="term" value="F:transaminase activity"/>
    <property type="evidence" value="ECO:0007669"/>
    <property type="project" value="UniProtKB-KW"/>
</dbReference>
<protein>
    <recommendedName>
        <fullName evidence="6">Aminotransferase</fullName>
        <ecNumber evidence="6">2.6.1.-</ecNumber>
    </recommendedName>
</protein>
<evidence type="ECO:0000256" key="1">
    <source>
        <dbReference type="ARBA" id="ARBA00001933"/>
    </source>
</evidence>
<comment type="similarity">
    <text evidence="2 6">Belongs to the class-I pyridoxal-phosphate-dependent aminotransferase family.</text>
</comment>
<reference evidence="8 9" key="1">
    <citation type="submission" date="2018-03" db="EMBL/GenBank/DDBJ databases">
        <title>Genome sequencing of Weissella confusa isolates.</title>
        <authorList>
            <person name="Kajala I."/>
            <person name="Baruah R."/>
            <person name="Bergsveinson J."/>
            <person name="Juvonen R."/>
            <person name="Ziola B."/>
        </authorList>
    </citation>
    <scope>NUCLEOTIDE SEQUENCE [LARGE SCALE GENOMIC DNA]</scope>
    <source>
        <strain evidence="8 9">VTT E-062653</strain>
    </source>
</reference>
<dbReference type="GO" id="GO:0030170">
    <property type="term" value="F:pyridoxal phosphate binding"/>
    <property type="evidence" value="ECO:0007669"/>
    <property type="project" value="InterPro"/>
</dbReference>
<comment type="cofactor">
    <cofactor evidence="1 6">
        <name>pyridoxal 5'-phosphate</name>
        <dbReference type="ChEBI" id="CHEBI:597326"/>
    </cofactor>
</comment>
<dbReference type="SUPFAM" id="SSF53383">
    <property type="entry name" value="PLP-dependent transferases"/>
    <property type="match status" value="1"/>
</dbReference>
<dbReference type="InterPro" id="IPR004838">
    <property type="entry name" value="NHTrfase_class1_PyrdxlP-BS"/>
</dbReference>
<evidence type="ECO:0000256" key="2">
    <source>
        <dbReference type="ARBA" id="ARBA00007441"/>
    </source>
</evidence>
<dbReference type="EMBL" id="PVSN01000051">
    <property type="protein sequence ID" value="TGE71832.1"/>
    <property type="molecule type" value="Genomic_DNA"/>
</dbReference>
<accession>A0A4Z0RVC4</accession>
<comment type="caution">
    <text evidence="8">The sequence shown here is derived from an EMBL/GenBank/DDBJ whole genome shotgun (WGS) entry which is preliminary data.</text>
</comment>
<dbReference type="EC" id="2.6.1.-" evidence="6"/>
<dbReference type="PANTHER" id="PTHR46383">
    <property type="entry name" value="ASPARTATE AMINOTRANSFERASE"/>
    <property type="match status" value="1"/>
</dbReference>
<name>A0A4Z0RVC4_WEICO</name>
<dbReference type="CDD" id="cd00609">
    <property type="entry name" value="AAT_like"/>
    <property type="match status" value="1"/>
</dbReference>
<feature type="domain" description="Aminotransferase class I/classII large" evidence="7">
    <location>
        <begin position="34"/>
        <end position="383"/>
    </location>
</feature>
<dbReference type="InterPro" id="IPR015421">
    <property type="entry name" value="PyrdxlP-dep_Trfase_major"/>
</dbReference>
<keyword evidence="5" id="KW-0663">Pyridoxal phosphate</keyword>